<dbReference type="InterPro" id="IPR013956">
    <property type="entry name" value="E3_ubiquit_lig_Bre1"/>
</dbReference>
<dbReference type="PANTHER" id="PTHR23163:SF0">
    <property type="entry name" value="E3 UBIQUITIN-PROTEIN LIGASE BRE1"/>
    <property type="match status" value="1"/>
</dbReference>
<comment type="caution">
    <text evidence="8">The sequence shown here is derived from an EMBL/GenBank/DDBJ whole genome shotgun (WGS) entry which is preliminary data.</text>
</comment>
<keyword evidence="9" id="KW-1185">Reference proteome</keyword>
<dbReference type="OrthoDB" id="10266039at2759"/>
<dbReference type="Proteomes" id="UP000655225">
    <property type="component" value="Unassembled WGS sequence"/>
</dbReference>
<dbReference type="GO" id="GO:0005634">
    <property type="term" value="C:nucleus"/>
    <property type="evidence" value="ECO:0007669"/>
    <property type="project" value="UniProtKB-SubCell"/>
</dbReference>
<evidence type="ECO:0000256" key="6">
    <source>
        <dbReference type="RuleBase" id="RU365038"/>
    </source>
</evidence>
<evidence type="ECO:0000256" key="2">
    <source>
        <dbReference type="ARBA" id="ARBA00022723"/>
    </source>
</evidence>
<reference evidence="8 9" key="1">
    <citation type="submission" date="2020-04" db="EMBL/GenBank/DDBJ databases">
        <title>Plant Genome Project.</title>
        <authorList>
            <person name="Zhang R.-G."/>
        </authorList>
    </citation>
    <scope>NUCLEOTIDE SEQUENCE [LARGE SCALE GENOMIC DNA]</scope>
    <source>
        <strain evidence="8">YNK0</strain>
        <tissue evidence="8">Leaf</tissue>
    </source>
</reference>
<keyword evidence="4 6" id="KW-0862">Zinc</keyword>
<keyword evidence="6" id="KW-0156">Chromatin regulator</keyword>
<comment type="catalytic activity">
    <reaction evidence="6">
        <text>S-ubiquitinyl-[E2 ubiquitin-conjugating enzyme]-L-cysteine + [acceptor protein]-L-lysine = [E2 ubiquitin-conjugating enzyme]-L-cysteine + N(6)-ubiquitinyl-[acceptor protein]-L-lysine.</text>
        <dbReference type="EC" id="2.3.2.27"/>
    </reaction>
</comment>
<dbReference type="GO" id="GO:0008270">
    <property type="term" value="F:zinc ion binding"/>
    <property type="evidence" value="ECO:0007669"/>
    <property type="project" value="UniProtKB-KW"/>
</dbReference>
<sequence length="448" mass="50578">MIWSKMPLDVGNNAKNTSKSWHMCAKIVSLLLEAASHSDASIPQNGASVQEDTFLSRLLETGATESCSANDSPNYMEDNVQTSYTRTKNILRNIVAAINDLWYLKDGLSIALLETLPQDGPSRQKTSNGLEIQVKNLRVALGDLHLKHKSMASVMQSHRDTNAKNKAELKRLTGELESTVVELEKNNSELATRKAQRDAAQGAFFPVLNLGNKNVTSDRARDKQKDLQDMESTLKELLDQTECRMLEVKSLHEERIGILKQLSYLQVEKDNFGWREKEVTVKVDLADIFRRASAVADSRISELEKEIQKRIDERIMIETKLEEASREPGRKEIIAEFKALVSSFPKDMGIMQSQLSKYKEAALEVHSLRAEVQSLSNVLGRKANELETLSGRSADQVSEIEKLQAVVQDLKESDQELKLILEMYRRESTDSRVIIEVPLQLARPSNWE</sequence>
<keyword evidence="2 6" id="KW-0479">Metal-binding</keyword>
<keyword evidence="6" id="KW-0808">Transferase</keyword>
<evidence type="ECO:0000256" key="1">
    <source>
        <dbReference type="ARBA" id="ARBA00004123"/>
    </source>
</evidence>
<evidence type="ECO:0000313" key="9">
    <source>
        <dbReference type="Proteomes" id="UP000655225"/>
    </source>
</evidence>
<evidence type="ECO:0000313" key="8">
    <source>
        <dbReference type="EMBL" id="KAF8364884.1"/>
    </source>
</evidence>
<dbReference type="GO" id="GO:0006325">
    <property type="term" value="P:chromatin organization"/>
    <property type="evidence" value="ECO:0007669"/>
    <property type="project" value="UniProtKB-KW"/>
</dbReference>
<protein>
    <recommendedName>
        <fullName evidence="6">E3 ubiquitin protein ligase</fullName>
        <ecNumber evidence="6">2.3.2.27</ecNumber>
    </recommendedName>
</protein>
<dbReference type="AlphaFoldDB" id="A0A834Y690"/>
<name>A0A834Y690_TETSI</name>
<dbReference type="EC" id="2.3.2.27" evidence="6"/>
<dbReference type="UniPathway" id="UPA00143"/>
<dbReference type="EMBL" id="JABCRI010001156">
    <property type="protein sequence ID" value="KAF8364884.1"/>
    <property type="molecule type" value="Genomic_DNA"/>
</dbReference>
<comment type="subcellular location">
    <subcellularLocation>
        <location evidence="1 6">Nucleus</location>
    </subcellularLocation>
</comment>
<keyword evidence="5 6" id="KW-0539">Nucleus</keyword>
<proteinExistence type="inferred from homology"/>
<dbReference type="GO" id="GO:0016567">
    <property type="term" value="P:protein ubiquitination"/>
    <property type="evidence" value="ECO:0007669"/>
    <property type="project" value="UniProtKB-UniRule"/>
</dbReference>
<evidence type="ECO:0000256" key="3">
    <source>
        <dbReference type="ARBA" id="ARBA00022771"/>
    </source>
</evidence>
<evidence type="ECO:0000256" key="7">
    <source>
        <dbReference type="SAM" id="Coils"/>
    </source>
</evidence>
<accession>A0A834Y690</accession>
<comment type="similarity">
    <text evidence="6">Belongs to the BRE1 family.</text>
</comment>
<keyword evidence="6 7" id="KW-0175">Coiled coil</keyword>
<organism evidence="8 9">
    <name type="scientific">Tetracentron sinense</name>
    <name type="common">Spur-leaf</name>
    <dbReference type="NCBI Taxonomy" id="13715"/>
    <lineage>
        <taxon>Eukaryota</taxon>
        <taxon>Viridiplantae</taxon>
        <taxon>Streptophyta</taxon>
        <taxon>Embryophyta</taxon>
        <taxon>Tracheophyta</taxon>
        <taxon>Spermatophyta</taxon>
        <taxon>Magnoliopsida</taxon>
        <taxon>Trochodendrales</taxon>
        <taxon>Trochodendraceae</taxon>
        <taxon>Tetracentron</taxon>
    </lineage>
</organism>
<evidence type="ECO:0000256" key="5">
    <source>
        <dbReference type="ARBA" id="ARBA00023242"/>
    </source>
</evidence>
<feature type="coiled-coil region" evidence="7">
    <location>
        <begin position="155"/>
        <end position="186"/>
    </location>
</feature>
<keyword evidence="3 6" id="KW-0863">Zinc-finger</keyword>
<dbReference type="GO" id="GO:0061630">
    <property type="term" value="F:ubiquitin protein ligase activity"/>
    <property type="evidence" value="ECO:0007669"/>
    <property type="project" value="UniProtKB-EC"/>
</dbReference>
<keyword evidence="6" id="KW-0833">Ubl conjugation pathway</keyword>
<evidence type="ECO:0000256" key="4">
    <source>
        <dbReference type="ARBA" id="ARBA00022833"/>
    </source>
</evidence>
<comment type="pathway">
    <text evidence="6">Protein modification; protein ubiquitination.</text>
</comment>
<dbReference type="PANTHER" id="PTHR23163">
    <property type="entry name" value="RING FINGER PROTEIN-RELATED"/>
    <property type="match status" value="1"/>
</dbReference>
<dbReference type="GO" id="GO:0033503">
    <property type="term" value="C:HULC complex"/>
    <property type="evidence" value="ECO:0007669"/>
    <property type="project" value="TreeGrafter"/>
</dbReference>
<gene>
    <name evidence="8" type="ORF">HHK36_033134</name>
</gene>